<keyword evidence="1" id="KW-1133">Transmembrane helix</keyword>
<reference evidence="2" key="1">
    <citation type="journal article" date="2020" name="mSystems">
        <title>Genome- and Community-Level Interaction Insights into Carbon Utilization and Element Cycling Functions of Hydrothermarchaeota in Hydrothermal Sediment.</title>
        <authorList>
            <person name="Zhou Z."/>
            <person name="Liu Y."/>
            <person name="Xu W."/>
            <person name="Pan J."/>
            <person name="Luo Z.H."/>
            <person name="Li M."/>
        </authorList>
    </citation>
    <scope>NUCLEOTIDE SEQUENCE [LARGE SCALE GENOMIC DNA]</scope>
    <source>
        <strain evidence="2">HyVt-233</strain>
    </source>
</reference>
<accession>A0A7C0Y5L9</accession>
<protein>
    <submittedName>
        <fullName evidence="2">DUF1634 domain-containing protein</fullName>
    </submittedName>
</protein>
<proteinExistence type="predicted"/>
<organism evidence="2">
    <name type="scientific">Desulfofervidus auxilii</name>
    <dbReference type="NCBI Taxonomy" id="1621989"/>
    <lineage>
        <taxon>Bacteria</taxon>
        <taxon>Pseudomonadati</taxon>
        <taxon>Thermodesulfobacteriota</taxon>
        <taxon>Candidatus Desulfofervidia</taxon>
        <taxon>Candidatus Desulfofervidales</taxon>
        <taxon>Candidatus Desulfofervidaceae</taxon>
        <taxon>Candidatus Desulfofervidus</taxon>
    </lineage>
</organism>
<evidence type="ECO:0000256" key="1">
    <source>
        <dbReference type="SAM" id="Phobius"/>
    </source>
</evidence>
<name>A0A7C0Y5L9_DESA2</name>
<gene>
    <name evidence="2" type="ORF">ENG63_09815</name>
</gene>
<dbReference type="AlphaFoldDB" id="A0A7C0Y5L9"/>
<feature type="transmembrane region" description="Helical" evidence="1">
    <location>
        <begin position="100"/>
        <end position="123"/>
    </location>
</feature>
<sequence length="154" mass="16674">MAQEMVITKEIIITEETKPKPPLAAIVYGEIIYWGTLLGAIIATIGTAFAFIAGKNYRDIPQVFSLAWQGNNIATVWNEVIGKLPQGHWYLTKLSSGDGLTMFGIAFGVFAVIPAMFFSGLALLKQKEYLFSALAFIAGLICIVAFLGLIALPS</sequence>
<comment type="caution">
    <text evidence="2">The sequence shown here is derived from an EMBL/GenBank/DDBJ whole genome shotgun (WGS) entry which is preliminary data.</text>
</comment>
<feature type="transmembrane region" description="Helical" evidence="1">
    <location>
        <begin position="31"/>
        <end position="52"/>
    </location>
</feature>
<keyword evidence="1" id="KW-0812">Transmembrane</keyword>
<dbReference type="EMBL" id="DRBS01000361">
    <property type="protein sequence ID" value="HDD45137.1"/>
    <property type="molecule type" value="Genomic_DNA"/>
</dbReference>
<feature type="transmembrane region" description="Helical" evidence="1">
    <location>
        <begin position="129"/>
        <end position="152"/>
    </location>
</feature>
<dbReference type="Proteomes" id="UP000886289">
    <property type="component" value="Unassembled WGS sequence"/>
</dbReference>
<keyword evidence="1" id="KW-0472">Membrane</keyword>
<evidence type="ECO:0000313" key="2">
    <source>
        <dbReference type="EMBL" id="HDD45137.1"/>
    </source>
</evidence>